<proteinExistence type="inferred from homology"/>
<comment type="caution">
    <text evidence="5">The sequence shown here is derived from an EMBL/GenBank/DDBJ whole genome shotgun (WGS) entry which is preliminary data.</text>
</comment>
<feature type="non-terminal residue" evidence="5">
    <location>
        <position position="1"/>
    </location>
</feature>
<dbReference type="InterPro" id="IPR050309">
    <property type="entry name" value="Type-B_Carboxylest/Lipase"/>
</dbReference>
<dbReference type="InterPro" id="IPR019826">
    <property type="entry name" value="Carboxylesterase_B_AS"/>
</dbReference>
<keyword evidence="6" id="KW-1185">Reference proteome</keyword>
<dbReference type="SUPFAM" id="SSF53474">
    <property type="entry name" value="alpha/beta-Hydrolases"/>
    <property type="match status" value="1"/>
</dbReference>
<dbReference type="OrthoDB" id="408631at2759"/>
<dbReference type="AlphaFoldDB" id="A0A9P4JS45"/>
<evidence type="ECO:0000256" key="2">
    <source>
        <dbReference type="ARBA" id="ARBA00022801"/>
    </source>
</evidence>
<keyword evidence="2 3" id="KW-0378">Hydrolase</keyword>
<evidence type="ECO:0000256" key="3">
    <source>
        <dbReference type="RuleBase" id="RU361235"/>
    </source>
</evidence>
<gene>
    <name evidence="5" type="ORF">GQ43DRAFT_366949</name>
</gene>
<dbReference type="Gene3D" id="3.40.50.1820">
    <property type="entry name" value="alpha/beta hydrolase"/>
    <property type="match status" value="1"/>
</dbReference>
<dbReference type="EMBL" id="ML993904">
    <property type="protein sequence ID" value="KAF2203384.1"/>
    <property type="molecule type" value="Genomic_DNA"/>
</dbReference>
<evidence type="ECO:0000313" key="5">
    <source>
        <dbReference type="EMBL" id="KAF2203384.1"/>
    </source>
</evidence>
<dbReference type="GO" id="GO:0016787">
    <property type="term" value="F:hydrolase activity"/>
    <property type="evidence" value="ECO:0007669"/>
    <property type="project" value="UniProtKB-KW"/>
</dbReference>
<dbReference type="InterPro" id="IPR029058">
    <property type="entry name" value="AB_hydrolase_fold"/>
</dbReference>
<dbReference type="PROSITE" id="PS00122">
    <property type="entry name" value="CARBOXYLESTERASE_B_1"/>
    <property type="match status" value="1"/>
</dbReference>
<dbReference type="Pfam" id="PF00135">
    <property type="entry name" value="COesterase"/>
    <property type="match status" value="1"/>
</dbReference>
<sequence length="466" mass="52363">VNSFYGIRYAQPPTEQLRWRPPQPIEKALDHSEPSILNATTRGPSCVQGQAFWQNPSMLPFKPDGAEDCLLLDVVQPAGIEQTANLPVIVQIHGGCYIHLDSQSFTGYALMKHSQNSIIYISIQYRLGAYGFLYSDELGQEGSANLGLQDQRYALQWIKRHISAFGGDPGKVTIMGGSAGGASVTNQMILYGGAEAPLFRAAIAEYPWWPPYLAKKQLLKQYKKLLTAANCTDMSCLRSLDEDSLALAAQTTFITGYGDYGYGNCYYGPYVDGLVVQDYPSKEFEKGNYVKVPVILDRERFEGYTFTNTSMTTIEEETEDLKIQFPGADEGFVEEVLSLYPREDFNSTFFQRQTWFGDIYIDCPTYYVASSMSSAGLPVWKMLFETGSQKHGATVPYLFDVNYGCKSPEPPFNVQFFDLIPVHQSLPLRQRRLRLHNERLDSVFCCHSESKFAVLEWVGQTILACV</sequence>
<evidence type="ECO:0000313" key="6">
    <source>
        <dbReference type="Proteomes" id="UP000799536"/>
    </source>
</evidence>
<reference evidence="5" key="1">
    <citation type="journal article" date="2020" name="Stud. Mycol.">
        <title>101 Dothideomycetes genomes: a test case for predicting lifestyles and emergence of pathogens.</title>
        <authorList>
            <person name="Haridas S."/>
            <person name="Albert R."/>
            <person name="Binder M."/>
            <person name="Bloem J."/>
            <person name="Labutti K."/>
            <person name="Salamov A."/>
            <person name="Andreopoulos B."/>
            <person name="Baker S."/>
            <person name="Barry K."/>
            <person name="Bills G."/>
            <person name="Bluhm B."/>
            <person name="Cannon C."/>
            <person name="Castanera R."/>
            <person name="Culley D."/>
            <person name="Daum C."/>
            <person name="Ezra D."/>
            <person name="Gonzalez J."/>
            <person name="Henrissat B."/>
            <person name="Kuo A."/>
            <person name="Liang C."/>
            <person name="Lipzen A."/>
            <person name="Lutzoni F."/>
            <person name="Magnuson J."/>
            <person name="Mondo S."/>
            <person name="Nolan M."/>
            <person name="Ohm R."/>
            <person name="Pangilinan J."/>
            <person name="Park H.-J."/>
            <person name="Ramirez L."/>
            <person name="Alfaro M."/>
            <person name="Sun H."/>
            <person name="Tritt A."/>
            <person name="Yoshinaga Y."/>
            <person name="Zwiers L.-H."/>
            <person name="Turgeon B."/>
            <person name="Goodwin S."/>
            <person name="Spatafora J."/>
            <person name="Crous P."/>
            <person name="Grigoriev I."/>
        </authorList>
    </citation>
    <scope>NUCLEOTIDE SEQUENCE</scope>
    <source>
        <strain evidence="5">ATCC 74209</strain>
    </source>
</reference>
<evidence type="ECO:0000256" key="1">
    <source>
        <dbReference type="ARBA" id="ARBA00005964"/>
    </source>
</evidence>
<comment type="similarity">
    <text evidence="1 3">Belongs to the type-B carboxylesterase/lipase family.</text>
</comment>
<organism evidence="5 6">
    <name type="scientific">Delitschia confertaspora ATCC 74209</name>
    <dbReference type="NCBI Taxonomy" id="1513339"/>
    <lineage>
        <taxon>Eukaryota</taxon>
        <taxon>Fungi</taxon>
        <taxon>Dikarya</taxon>
        <taxon>Ascomycota</taxon>
        <taxon>Pezizomycotina</taxon>
        <taxon>Dothideomycetes</taxon>
        <taxon>Pleosporomycetidae</taxon>
        <taxon>Pleosporales</taxon>
        <taxon>Delitschiaceae</taxon>
        <taxon>Delitschia</taxon>
    </lineage>
</organism>
<feature type="domain" description="Carboxylesterase type B" evidence="4">
    <location>
        <begin position="1"/>
        <end position="401"/>
    </location>
</feature>
<dbReference type="PANTHER" id="PTHR11559">
    <property type="entry name" value="CARBOXYLESTERASE"/>
    <property type="match status" value="1"/>
</dbReference>
<evidence type="ECO:0000259" key="4">
    <source>
        <dbReference type="Pfam" id="PF00135"/>
    </source>
</evidence>
<dbReference type="InterPro" id="IPR002018">
    <property type="entry name" value="CarbesteraseB"/>
</dbReference>
<protein>
    <recommendedName>
        <fullName evidence="3">Carboxylic ester hydrolase</fullName>
        <ecNumber evidence="3">3.1.1.-</ecNumber>
    </recommendedName>
</protein>
<name>A0A9P4JS45_9PLEO</name>
<dbReference type="EC" id="3.1.1.-" evidence="3"/>
<dbReference type="Proteomes" id="UP000799536">
    <property type="component" value="Unassembled WGS sequence"/>
</dbReference>
<accession>A0A9P4JS45</accession>